<dbReference type="AlphaFoldDB" id="X6PC99"/>
<name>X6PC99_RETFI</name>
<accession>X6PC99</accession>
<dbReference type="EMBL" id="ASPP01001357">
    <property type="protein sequence ID" value="ETO35728.1"/>
    <property type="molecule type" value="Genomic_DNA"/>
</dbReference>
<reference evidence="1 2" key="1">
    <citation type="journal article" date="2013" name="Curr. Biol.">
        <title>The Genome of the Foraminiferan Reticulomyxa filosa.</title>
        <authorList>
            <person name="Glockner G."/>
            <person name="Hulsmann N."/>
            <person name="Schleicher M."/>
            <person name="Noegel A.A."/>
            <person name="Eichinger L."/>
            <person name="Gallinger C."/>
            <person name="Pawlowski J."/>
            <person name="Sierra R."/>
            <person name="Euteneuer U."/>
            <person name="Pillet L."/>
            <person name="Moustafa A."/>
            <person name="Platzer M."/>
            <person name="Groth M."/>
            <person name="Szafranski K."/>
            <person name="Schliwa M."/>
        </authorList>
    </citation>
    <scope>NUCLEOTIDE SEQUENCE [LARGE SCALE GENOMIC DNA]</scope>
</reference>
<organism evidence="1 2">
    <name type="scientific">Reticulomyxa filosa</name>
    <dbReference type="NCBI Taxonomy" id="46433"/>
    <lineage>
        <taxon>Eukaryota</taxon>
        <taxon>Sar</taxon>
        <taxon>Rhizaria</taxon>
        <taxon>Retaria</taxon>
        <taxon>Foraminifera</taxon>
        <taxon>Monothalamids</taxon>
        <taxon>Reticulomyxidae</taxon>
        <taxon>Reticulomyxa</taxon>
    </lineage>
</organism>
<sequence length="132" mass="16176">MTFPFKKQQIQNNCKVYFFPLLFNNNKNPNSKKRQYQYLWKRHTNEPKTGKHEAEMKALIQLYGDVIKEDVFKKKLEQSNECNLYFYKTIKKYHISITFASQNKFRRNLEEKENNTNNEKWLDITNERKKIN</sequence>
<evidence type="ECO:0000313" key="1">
    <source>
        <dbReference type="EMBL" id="ETO35728.1"/>
    </source>
</evidence>
<protein>
    <submittedName>
        <fullName evidence="1">Uncharacterized protein</fullName>
    </submittedName>
</protein>
<evidence type="ECO:0000313" key="2">
    <source>
        <dbReference type="Proteomes" id="UP000023152"/>
    </source>
</evidence>
<comment type="caution">
    <text evidence="1">The sequence shown here is derived from an EMBL/GenBank/DDBJ whole genome shotgun (WGS) entry which is preliminary data.</text>
</comment>
<gene>
    <name evidence="1" type="ORF">RFI_01334</name>
</gene>
<proteinExistence type="predicted"/>
<keyword evidence="2" id="KW-1185">Reference proteome</keyword>
<dbReference type="Proteomes" id="UP000023152">
    <property type="component" value="Unassembled WGS sequence"/>
</dbReference>